<feature type="transmembrane region" description="Helical" evidence="1">
    <location>
        <begin position="20"/>
        <end position="36"/>
    </location>
</feature>
<proteinExistence type="predicted"/>
<dbReference type="STRING" id="665118.SAMN02983003_0061"/>
<keyword evidence="1" id="KW-1133">Transmembrane helix</keyword>
<gene>
    <name evidence="2" type="ORF">SAMN02983003_0061</name>
</gene>
<name>A0A1K2HTN0_9HYPH</name>
<reference evidence="2 3" key="1">
    <citation type="submission" date="2016-11" db="EMBL/GenBank/DDBJ databases">
        <authorList>
            <person name="Jaros S."/>
            <person name="Januszkiewicz K."/>
            <person name="Wedrychowicz H."/>
        </authorList>
    </citation>
    <scope>NUCLEOTIDE SEQUENCE [LARGE SCALE GENOMIC DNA]</scope>
    <source>
        <strain evidence="2 3">ATCC 23634</strain>
    </source>
</reference>
<organism evidence="2 3">
    <name type="scientific">Devosia enhydra</name>
    <dbReference type="NCBI Taxonomy" id="665118"/>
    <lineage>
        <taxon>Bacteria</taxon>
        <taxon>Pseudomonadati</taxon>
        <taxon>Pseudomonadota</taxon>
        <taxon>Alphaproteobacteria</taxon>
        <taxon>Hyphomicrobiales</taxon>
        <taxon>Devosiaceae</taxon>
        <taxon>Devosia</taxon>
    </lineage>
</organism>
<keyword evidence="3" id="KW-1185">Reference proteome</keyword>
<accession>A0A1K2HTN0</accession>
<protein>
    <recommendedName>
        <fullName evidence="4">VanZ like family protein</fullName>
    </recommendedName>
</protein>
<dbReference type="AlphaFoldDB" id="A0A1K2HTN0"/>
<keyword evidence="1" id="KW-0472">Membrane</keyword>
<dbReference type="OrthoDB" id="6660115at2"/>
<feature type="transmembrane region" description="Helical" evidence="1">
    <location>
        <begin position="80"/>
        <end position="97"/>
    </location>
</feature>
<dbReference type="EMBL" id="FPKU01000001">
    <property type="protein sequence ID" value="SFZ80674.1"/>
    <property type="molecule type" value="Genomic_DNA"/>
</dbReference>
<evidence type="ECO:0000313" key="3">
    <source>
        <dbReference type="Proteomes" id="UP000183447"/>
    </source>
</evidence>
<evidence type="ECO:0000256" key="1">
    <source>
        <dbReference type="SAM" id="Phobius"/>
    </source>
</evidence>
<evidence type="ECO:0008006" key="4">
    <source>
        <dbReference type="Google" id="ProtNLM"/>
    </source>
</evidence>
<sequence>MWHELKEPIVRLLDQSRDALHIHFGLIIFIAILVALRRHPKAALIAWFGVLAAQVGNEALDLHDWFFWTRGWNWRDALRDSLLTLIWPTVLLVLITVEKRRRRGD</sequence>
<evidence type="ECO:0000313" key="2">
    <source>
        <dbReference type="EMBL" id="SFZ80674.1"/>
    </source>
</evidence>
<feature type="transmembrane region" description="Helical" evidence="1">
    <location>
        <begin position="43"/>
        <end position="60"/>
    </location>
</feature>
<dbReference type="RefSeq" id="WP_072338443.1">
    <property type="nucleotide sequence ID" value="NZ_FPKU01000001.1"/>
</dbReference>
<dbReference type="Proteomes" id="UP000183447">
    <property type="component" value="Unassembled WGS sequence"/>
</dbReference>
<keyword evidence="1" id="KW-0812">Transmembrane</keyword>